<dbReference type="RefSeq" id="WP_141635306.1">
    <property type="nucleotide sequence ID" value="NZ_VIGB01000003.1"/>
</dbReference>
<sequence length="85" mass="8859">MTTTSAFTQYAIQHTITETATDSQDSANINLVSPAWSDATVAAFVQALEALPIPTGCTSQVSVSKATQTTVIYATNATSNPVTFS</sequence>
<protein>
    <submittedName>
        <fullName evidence="1">Uncharacterized protein</fullName>
    </submittedName>
</protein>
<keyword evidence="2" id="KW-1185">Reference proteome</keyword>
<dbReference type="Proteomes" id="UP000319103">
    <property type="component" value="Unassembled WGS sequence"/>
</dbReference>
<comment type="caution">
    <text evidence="1">The sequence shown here is derived from an EMBL/GenBank/DDBJ whole genome shotgun (WGS) entry which is preliminary data.</text>
</comment>
<evidence type="ECO:0000313" key="1">
    <source>
        <dbReference type="EMBL" id="TQF04751.1"/>
    </source>
</evidence>
<name>A0A540W6V5_9ACTN</name>
<evidence type="ECO:0000313" key="2">
    <source>
        <dbReference type="Proteomes" id="UP000319103"/>
    </source>
</evidence>
<reference evidence="1 2" key="1">
    <citation type="submission" date="2019-06" db="EMBL/GenBank/DDBJ databases">
        <title>Description of Kitasatospora acidophila sp. nov. isolated from pine grove soil, and reclassification of Streptomyces novaecaesareae to Kitasatospora novaeceasareae comb. nov.</title>
        <authorList>
            <person name="Kim M.J."/>
        </authorList>
    </citation>
    <scope>NUCLEOTIDE SEQUENCE [LARGE SCALE GENOMIC DNA]</scope>
    <source>
        <strain evidence="1 2">MMS16-CNU292</strain>
    </source>
</reference>
<proteinExistence type="predicted"/>
<dbReference type="EMBL" id="VIGB01000003">
    <property type="protein sequence ID" value="TQF04751.1"/>
    <property type="molecule type" value="Genomic_DNA"/>
</dbReference>
<accession>A0A540W6V5</accession>
<organism evidence="1 2">
    <name type="scientific">Kitasatospora acidiphila</name>
    <dbReference type="NCBI Taxonomy" id="2567942"/>
    <lineage>
        <taxon>Bacteria</taxon>
        <taxon>Bacillati</taxon>
        <taxon>Actinomycetota</taxon>
        <taxon>Actinomycetes</taxon>
        <taxon>Kitasatosporales</taxon>
        <taxon>Streptomycetaceae</taxon>
        <taxon>Kitasatospora</taxon>
    </lineage>
</organism>
<gene>
    <name evidence="1" type="ORF">E6W39_24160</name>
</gene>
<dbReference type="AlphaFoldDB" id="A0A540W6V5"/>